<keyword evidence="3" id="KW-1185">Reference proteome</keyword>
<evidence type="ECO:0000313" key="3">
    <source>
        <dbReference type="Proteomes" id="UP000095751"/>
    </source>
</evidence>
<reference evidence="2 3" key="1">
    <citation type="submission" date="2016-09" db="EMBL/GenBank/DDBJ databases">
        <title>Extensive genetic diversity and differential bi-allelic expression allows diatom success in the polar Southern Ocean.</title>
        <authorList>
            <consortium name="DOE Joint Genome Institute"/>
            <person name="Mock T."/>
            <person name="Otillar R.P."/>
            <person name="Strauss J."/>
            <person name="Dupont C."/>
            <person name="Frickenhaus S."/>
            <person name="Maumus F."/>
            <person name="Mcmullan M."/>
            <person name="Sanges R."/>
            <person name="Schmutz J."/>
            <person name="Toseland A."/>
            <person name="Valas R."/>
            <person name="Veluchamy A."/>
            <person name="Ward B.J."/>
            <person name="Allen A."/>
            <person name="Barry K."/>
            <person name="Falciatore A."/>
            <person name="Ferrante M."/>
            <person name="Fortunato A.E."/>
            <person name="Gloeckner G."/>
            <person name="Gruber A."/>
            <person name="Hipkin R."/>
            <person name="Janech M."/>
            <person name="Kroth P."/>
            <person name="Leese F."/>
            <person name="Lindquist E."/>
            <person name="Lyon B.R."/>
            <person name="Martin J."/>
            <person name="Mayer C."/>
            <person name="Parker M."/>
            <person name="Quesneville H."/>
            <person name="Raymond J."/>
            <person name="Uhlig C."/>
            <person name="Valentin K.U."/>
            <person name="Worden A.Z."/>
            <person name="Armbrust E.V."/>
            <person name="Bowler C."/>
            <person name="Green B."/>
            <person name="Moulton V."/>
            <person name="Van Oosterhout C."/>
            <person name="Grigoriev I."/>
        </authorList>
    </citation>
    <scope>NUCLEOTIDE SEQUENCE [LARGE SCALE GENOMIC DNA]</scope>
    <source>
        <strain evidence="2 3">CCMP1102</strain>
    </source>
</reference>
<organism evidence="2 3">
    <name type="scientific">Fragilariopsis cylindrus CCMP1102</name>
    <dbReference type="NCBI Taxonomy" id="635003"/>
    <lineage>
        <taxon>Eukaryota</taxon>
        <taxon>Sar</taxon>
        <taxon>Stramenopiles</taxon>
        <taxon>Ochrophyta</taxon>
        <taxon>Bacillariophyta</taxon>
        <taxon>Bacillariophyceae</taxon>
        <taxon>Bacillariophycidae</taxon>
        <taxon>Bacillariales</taxon>
        <taxon>Bacillariaceae</taxon>
        <taxon>Fragilariopsis</taxon>
    </lineage>
</organism>
<protein>
    <submittedName>
        <fullName evidence="2">Uncharacterized protein</fullName>
    </submittedName>
</protein>
<evidence type="ECO:0000256" key="1">
    <source>
        <dbReference type="SAM" id="SignalP"/>
    </source>
</evidence>
<name>A0A1E7F9L9_9STRA</name>
<dbReference type="Proteomes" id="UP000095751">
    <property type="component" value="Unassembled WGS sequence"/>
</dbReference>
<proteinExistence type="predicted"/>
<dbReference type="InParanoid" id="A0A1E7F9L9"/>
<accession>A0A1E7F9L9</accession>
<dbReference type="KEGG" id="fcy:FRACYDRAFT_241428"/>
<gene>
    <name evidence="2" type="ORF">FRACYDRAFT_241428</name>
</gene>
<dbReference type="EMBL" id="KV784360">
    <property type="protein sequence ID" value="OEU14871.1"/>
    <property type="molecule type" value="Genomic_DNA"/>
</dbReference>
<sequence length="462" mass="49063">MRISNALVGIILTFTSWNVRASKNGMSGTDAIAAAAAARESVQREFRLLMSSNNNNSNNYEYKRNYITIIERDNFLSTDPDGKSAGDRIFQVTQDMTIPTSIGTAIIQNGKIYDPADIVIVNKPNGIEAGDLFEAFGEIAPLLLIGQRYAGDRQPKTPIPVGDSAYFFHGECVATSALPFAGKFPGGLERRDRRELNEVIQDFSFLEGAFVITSHTCLLNLCLGGGGFDCIAIYAGTSFVFDFGQQLNLVASIPEVPDCNCNWGGGGNMQVEYTRLACSAAFSASGNCVDEGTNPLNAWYSITSCDDSTVELFSGKVKQGDIIDIAVTAVTLIPACLNATIMEFTGQVTQIFTIESPCAGGDEVILGNDYGALRAIGYNCDASNVQDLVRTTPTLPPPYPATIIGGTGSFEGIEGTVQIATIAGTAGAFFDVAQGPFGGLQRFGSIVQSISVTSNMPLPTAP</sequence>
<keyword evidence="1" id="KW-0732">Signal</keyword>
<feature type="signal peptide" evidence="1">
    <location>
        <begin position="1"/>
        <end position="21"/>
    </location>
</feature>
<feature type="chain" id="PRO_5009192845" evidence="1">
    <location>
        <begin position="22"/>
        <end position="462"/>
    </location>
</feature>
<evidence type="ECO:0000313" key="2">
    <source>
        <dbReference type="EMBL" id="OEU14871.1"/>
    </source>
</evidence>
<dbReference type="AlphaFoldDB" id="A0A1E7F9L9"/>